<keyword evidence="4" id="KW-1185">Reference proteome</keyword>
<evidence type="ECO:0000256" key="2">
    <source>
        <dbReference type="SAM" id="SignalP"/>
    </source>
</evidence>
<feature type="signal peptide" evidence="2">
    <location>
        <begin position="1"/>
        <end position="31"/>
    </location>
</feature>
<dbReference type="AlphaFoldDB" id="A0A841IPC3"/>
<feature type="compositionally biased region" description="Low complexity" evidence="1">
    <location>
        <begin position="234"/>
        <end position="249"/>
    </location>
</feature>
<name>A0A841IPC3_9ACTN</name>
<evidence type="ECO:0000256" key="1">
    <source>
        <dbReference type="SAM" id="MobiDB-lite"/>
    </source>
</evidence>
<sequence length="545" mass="56191">MRTYPTKWVALLGASALAATGAVCLAGTSSADDGGKQAPAWPVIRQAQSSYSVDGFTIGYLPAELERYGINATSVSNRRGTYSQISWVRGPDQMYGRVAVIRSEHLKELRDLYEDHYSHLEEGELELLDTGKDGKAFGEGAYLAEETGDLFWLEEPGVAVTAHLQPDRWDRGELVRVAESVAPAGEGQESPEASEGPESGEAAEVPEDSGVPQEASASPEGEPSEDTGKPAGDEVAAPEGGQAGPAAEKPATEKPAADEPAAEKPAADEPAAEQKPVEGRPVGTGPDPDAPAEDTPATGQDGPTGDTSPVEESPEENQPAAGEQATEDGPSDGGSGQDAPAAGEPTAERKPTDEPTGTGSGPDAPAEDAPATGQEPAEDTPAEGGPSGSGPDGYAPGKDSDDVLSREVEQCLVGRFVDTGTGRSSLGDAELGEDAAALLEKVLAGKEPDGDERELLLAIAWHHGEEAATEAALDDCAAEHGIDRARLEAEVADEISDELADLAAGSAEPSEGTDTDGADGDLDAVTAEEWEELWLSLPWSYTVTP</sequence>
<protein>
    <recommendedName>
        <fullName evidence="5">PT repeat-containing protein</fullName>
    </recommendedName>
</protein>
<comment type="caution">
    <text evidence="3">The sequence shown here is derived from an EMBL/GenBank/DDBJ whole genome shotgun (WGS) entry which is preliminary data.</text>
</comment>
<organism evidence="3 4">
    <name type="scientific">Nocardiopsis algeriensis</name>
    <dbReference type="NCBI Taxonomy" id="1478215"/>
    <lineage>
        <taxon>Bacteria</taxon>
        <taxon>Bacillati</taxon>
        <taxon>Actinomycetota</taxon>
        <taxon>Actinomycetes</taxon>
        <taxon>Streptosporangiales</taxon>
        <taxon>Nocardiopsidaceae</taxon>
        <taxon>Nocardiopsis</taxon>
    </lineage>
</organism>
<accession>A0A841IPC3</accession>
<dbReference type="EMBL" id="JACHJO010000007">
    <property type="protein sequence ID" value="MBB6120523.1"/>
    <property type="molecule type" value="Genomic_DNA"/>
</dbReference>
<feature type="compositionally biased region" description="Basic and acidic residues" evidence="1">
    <location>
        <begin position="250"/>
        <end position="267"/>
    </location>
</feature>
<gene>
    <name evidence="3" type="ORF">FHS13_002480</name>
</gene>
<dbReference type="RefSeq" id="WP_184291697.1">
    <property type="nucleotide sequence ID" value="NZ_JACHJO010000007.1"/>
</dbReference>
<dbReference type="Proteomes" id="UP000536604">
    <property type="component" value="Unassembled WGS sequence"/>
</dbReference>
<reference evidence="3 4" key="1">
    <citation type="submission" date="2020-08" db="EMBL/GenBank/DDBJ databases">
        <title>Genomic Encyclopedia of Type Strains, Phase III (KMG-III): the genomes of soil and plant-associated and newly described type strains.</title>
        <authorList>
            <person name="Whitman W."/>
        </authorList>
    </citation>
    <scope>NUCLEOTIDE SEQUENCE [LARGE SCALE GENOMIC DNA]</scope>
    <source>
        <strain evidence="3 4">CECT 8712</strain>
    </source>
</reference>
<evidence type="ECO:0000313" key="4">
    <source>
        <dbReference type="Proteomes" id="UP000536604"/>
    </source>
</evidence>
<evidence type="ECO:0000313" key="3">
    <source>
        <dbReference type="EMBL" id="MBB6120523.1"/>
    </source>
</evidence>
<feature type="region of interest" description="Disordered" evidence="1">
    <location>
        <begin position="501"/>
        <end position="525"/>
    </location>
</feature>
<feature type="compositionally biased region" description="Low complexity" evidence="1">
    <location>
        <begin position="184"/>
        <end position="203"/>
    </location>
</feature>
<evidence type="ECO:0008006" key="5">
    <source>
        <dbReference type="Google" id="ProtNLM"/>
    </source>
</evidence>
<feature type="chain" id="PRO_5032891789" description="PT repeat-containing protein" evidence="2">
    <location>
        <begin position="32"/>
        <end position="545"/>
    </location>
</feature>
<feature type="compositionally biased region" description="Acidic residues" evidence="1">
    <location>
        <begin position="511"/>
        <end position="525"/>
    </location>
</feature>
<feature type="region of interest" description="Disordered" evidence="1">
    <location>
        <begin position="181"/>
        <end position="406"/>
    </location>
</feature>
<feature type="compositionally biased region" description="Low complexity" evidence="1">
    <location>
        <begin position="283"/>
        <end position="299"/>
    </location>
</feature>
<keyword evidence="2" id="KW-0732">Signal</keyword>
<proteinExistence type="predicted"/>